<evidence type="ECO:0000313" key="3">
    <source>
        <dbReference type="EMBL" id="NYI11423.1"/>
    </source>
</evidence>
<sequence>MSPSADRRPTTDEGFSLVEVVVALGIVMTLMVAILPQLISGIRANDVARVGSQGRALAASELERLRNLPFQVQPNAGQYVDLFDRYFQDLTAPAQAPACRDGERWVPPPVESTGYVSGSARCGYEPASGPFYRVVRRVGGYAAKGIAPDPDLAGFVVVVDTQFLDAATPPQPKSPVTAYDTKTVGKDQPASGQVGLTVTVMADRPSTSRPVTTYTQVSRSYQTTTRVRATSDSVAMEASTMLPGPSDTEGNAVAVSSGLVHLDASLVAGSRVEVSAAGVTSSAATGENGGATRTALTAPPDTAPTWSSNAGGQLTAAGCDLVCWGGGDRTATWTPTTTGGLPGIGSPTTPLEVALKTPSTGEGYALRMGAGSGALFRTSLGLSNPLLRLRSADFSFGIGSGCTVTDSGNGLRIAGGGWARTTATGARACSTARTAEIAVLPRGTGDNPLVKVKLAGAAARCEVDGTALTATAAFDLRLQYWNGSGYSPVGAGTFTASGDTALPDPSTLSVGGTPLSTWIESWSVARVSSGITKVAAGRTTRVSVPAVFNLVTVPLRHRVASDGTPVLDGSGNRVVDPLSTLSLTVGSVGCTAEDRR</sequence>
<organism evidence="3 4">
    <name type="scientific">Nocardioides marinus</name>
    <dbReference type="NCBI Taxonomy" id="374514"/>
    <lineage>
        <taxon>Bacteria</taxon>
        <taxon>Bacillati</taxon>
        <taxon>Actinomycetota</taxon>
        <taxon>Actinomycetes</taxon>
        <taxon>Propionibacteriales</taxon>
        <taxon>Nocardioidaceae</taxon>
        <taxon>Nocardioides</taxon>
    </lineage>
</organism>
<dbReference type="PROSITE" id="PS00409">
    <property type="entry name" value="PROKAR_NTER_METHYL"/>
    <property type="match status" value="1"/>
</dbReference>
<protein>
    <submittedName>
        <fullName evidence="3">Type II secretory pathway pseudopilin PulG</fullName>
    </submittedName>
</protein>
<keyword evidence="2" id="KW-0472">Membrane</keyword>
<dbReference type="EMBL" id="JACBZI010000001">
    <property type="protein sequence ID" value="NYI11423.1"/>
    <property type="molecule type" value="Genomic_DNA"/>
</dbReference>
<gene>
    <name evidence="3" type="ORF">BKA05_002938</name>
</gene>
<keyword evidence="4" id="KW-1185">Reference proteome</keyword>
<dbReference type="AlphaFoldDB" id="A0A7Z0C3S4"/>
<dbReference type="InterPro" id="IPR012902">
    <property type="entry name" value="N_methyl_site"/>
</dbReference>
<comment type="caution">
    <text evidence="3">The sequence shown here is derived from an EMBL/GenBank/DDBJ whole genome shotgun (WGS) entry which is preliminary data.</text>
</comment>
<feature type="region of interest" description="Disordered" evidence="1">
    <location>
        <begin position="169"/>
        <end position="191"/>
    </location>
</feature>
<proteinExistence type="predicted"/>
<keyword evidence="2" id="KW-0812">Transmembrane</keyword>
<evidence type="ECO:0000313" key="4">
    <source>
        <dbReference type="Proteomes" id="UP000537326"/>
    </source>
</evidence>
<evidence type="ECO:0000256" key="2">
    <source>
        <dbReference type="SAM" id="Phobius"/>
    </source>
</evidence>
<dbReference type="RefSeq" id="WP_179532114.1">
    <property type="nucleotide sequence ID" value="NZ_BAAAPP010000008.1"/>
</dbReference>
<reference evidence="3 4" key="1">
    <citation type="submission" date="2020-07" db="EMBL/GenBank/DDBJ databases">
        <title>Sequencing the genomes of 1000 actinobacteria strains.</title>
        <authorList>
            <person name="Klenk H.-P."/>
        </authorList>
    </citation>
    <scope>NUCLEOTIDE SEQUENCE [LARGE SCALE GENOMIC DNA]</scope>
    <source>
        <strain evidence="3 4">DSM 18248</strain>
    </source>
</reference>
<accession>A0A7Z0C3S4</accession>
<feature type="transmembrane region" description="Helical" evidence="2">
    <location>
        <begin position="20"/>
        <end position="39"/>
    </location>
</feature>
<keyword evidence="2" id="KW-1133">Transmembrane helix</keyword>
<evidence type="ECO:0000256" key="1">
    <source>
        <dbReference type="SAM" id="MobiDB-lite"/>
    </source>
</evidence>
<name>A0A7Z0C3S4_9ACTN</name>
<dbReference type="Proteomes" id="UP000537326">
    <property type="component" value="Unassembled WGS sequence"/>
</dbReference>